<proteinExistence type="inferred from homology"/>
<dbReference type="Gene3D" id="1.20.5.640">
    <property type="entry name" value="Single helix bin"/>
    <property type="match status" value="1"/>
</dbReference>
<comment type="similarity">
    <text evidence="1 5">Belongs to the bacterial ribosomal protein bL32 family.</text>
</comment>
<dbReference type="GO" id="GO:0003735">
    <property type="term" value="F:structural constituent of ribosome"/>
    <property type="evidence" value="ECO:0007669"/>
    <property type="project" value="InterPro"/>
</dbReference>
<dbReference type="Proteomes" id="UP000176639">
    <property type="component" value="Unassembled WGS sequence"/>
</dbReference>
<dbReference type="HAMAP" id="MF_00340">
    <property type="entry name" value="Ribosomal_bL32"/>
    <property type="match status" value="1"/>
</dbReference>
<dbReference type="GO" id="GO:0006412">
    <property type="term" value="P:translation"/>
    <property type="evidence" value="ECO:0007669"/>
    <property type="project" value="UniProtKB-UniRule"/>
</dbReference>
<dbReference type="NCBIfam" id="TIGR01031">
    <property type="entry name" value="rpmF_bact"/>
    <property type="match status" value="1"/>
</dbReference>
<protein>
    <recommendedName>
        <fullName evidence="4 5">Large ribosomal subunit protein bL32</fullName>
    </recommendedName>
</protein>
<dbReference type="PANTHER" id="PTHR35534">
    <property type="entry name" value="50S RIBOSOMAL PROTEIN L32"/>
    <property type="match status" value="1"/>
</dbReference>
<keyword evidence="3 5" id="KW-0687">Ribonucleoprotein</keyword>
<feature type="region of interest" description="Disordered" evidence="6">
    <location>
        <begin position="63"/>
        <end position="86"/>
    </location>
</feature>
<feature type="region of interest" description="Disordered" evidence="6">
    <location>
        <begin position="1"/>
        <end position="26"/>
    </location>
</feature>
<dbReference type="AlphaFoldDB" id="A0A1F5AYK3"/>
<comment type="caution">
    <text evidence="7">The sequence shown here is derived from an EMBL/GenBank/DDBJ whole genome shotgun (WGS) entry which is preliminary data.</text>
</comment>
<evidence type="ECO:0000256" key="3">
    <source>
        <dbReference type="ARBA" id="ARBA00023274"/>
    </source>
</evidence>
<evidence type="ECO:0000313" key="8">
    <source>
        <dbReference type="Proteomes" id="UP000176639"/>
    </source>
</evidence>
<dbReference type="Pfam" id="PF01783">
    <property type="entry name" value="Ribosomal_L32p"/>
    <property type="match status" value="1"/>
</dbReference>
<dbReference type="PANTHER" id="PTHR35534:SF1">
    <property type="entry name" value="LARGE RIBOSOMAL SUBUNIT PROTEIN BL32"/>
    <property type="match status" value="1"/>
</dbReference>
<evidence type="ECO:0000256" key="4">
    <source>
        <dbReference type="ARBA" id="ARBA00035178"/>
    </source>
</evidence>
<keyword evidence="2 5" id="KW-0689">Ribosomal protein</keyword>
<reference evidence="7 8" key="1">
    <citation type="journal article" date="2016" name="Nat. Commun.">
        <title>Thousands of microbial genomes shed light on interconnected biogeochemical processes in an aquifer system.</title>
        <authorList>
            <person name="Anantharaman K."/>
            <person name="Brown C.T."/>
            <person name="Hug L.A."/>
            <person name="Sharon I."/>
            <person name="Castelle C.J."/>
            <person name="Probst A.J."/>
            <person name="Thomas B.C."/>
            <person name="Singh A."/>
            <person name="Wilkins M.J."/>
            <person name="Karaoz U."/>
            <person name="Brodie E.L."/>
            <person name="Williams K.H."/>
            <person name="Hubbard S.S."/>
            <person name="Banfield J.F."/>
        </authorList>
    </citation>
    <scope>NUCLEOTIDE SEQUENCE [LARGE SCALE GENOMIC DNA]</scope>
</reference>
<evidence type="ECO:0000256" key="2">
    <source>
        <dbReference type="ARBA" id="ARBA00022980"/>
    </source>
</evidence>
<evidence type="ECO:0000313" key="7">
    <source>
        <dbReference type="EMBL" id="OGD23463.1"/>
    </source>
</evidence>
<gene>
    <name evidence="5" type="primary">rpmF</name>
    <name evidence="7" type="ORF">A2Z10_00155</name>
</gene>
<name>A0A1F5AYK3_9BACT</name>
<dbReference type="EMBL" id="MEYI01000039">
    <property type="protein sequence ID" value="OGD23463.1"/>
    <property type="molecule type" value="Genomic_DNA"/>
</dbReference>
<sequence>MGLPAKRTTSTKRDMRRSHHALSSTQAARCSRCGNAVLSHRACGNCGFYKGKEVINVLAKLDKKERKKKEKELASQQKEKEQKKAE</sequence>
<dbReference type="SUPFAM" id="SSF57829">
    <property type="entry name" value="Zn-binding ribosomal proteins"/>
    <property type="match status" value="1"/>
</dbReference>
<dbReference type="GO" id="GO:0015934">
    <property type="term" value="C:large ribosomal subunit"/>
    <property type="evidence" value="ECO:0007669"/>
    <property type="project" value="InterPro"/>
</dbReference>
<organism evidence="7 8">
    <name type="scientific">Candidatus Azambacteria bacterium RBG_16_47_10</name>
    <dbReference type="NCBI Taxonomy" id="1797292"/>
    <lineage>
        <taxon>Bacteria</taxon>
        <taxon>Candidatus Azamiibacteriota</taxon>
    </lineage>
</organism>
<dbReference type="InterPro" id="IPR011332">
    <property type="entry name" value="Ribosomal_zn-bd"/>
</dbReference>
<evidence type="ECO:0000256" key="1">
    <source>
        <dbReference type="ARBA" id="ARBA00008560"/>
    </source>
</evidence>
<dbReference type="InterPro" id="IPR044957">
    <property type="entry name" value="Ribosomal_bL32_bact"/>
</dbReference>
<evidence type="ECO:0000256" key="6">
    <source>
        <dbReference type="SAM" id="MobiDB-lite"/>
    </source>
</evidence>
<evidence type="ECO:0000256" key="5">
    <source>
        <dbReference type="HAMAP-Rule" id="MF_00340"/>
    </source>
</evidence>
<accession>A0A1F5AYK3</accession>
<dbReference type="InterPro" id="IPR002677">
    <property type="entry name" value="Ribosomal_bL32"/>
</dbReference>